<gene>
    <name evidence="1" type="ORF">B0H66DRAFT_546493</name>
</gene>
<protein>
    <submittedName>
        <fullName evidence="1">Uncharacterized protein</fullName>
    </submittedName>
</protein>
<comment type="caution">
    <text evidence="1">The sequence shown here is derived from an EMBL/GenBank/DDBJ whole genome shotgun (WGS) entry which is preliminary data.</text>
</comment>
<evidence type="ECO:0000313" key="2">
    <source>
        <dbReference type="Proteomes" id="UP001283341"/>
    </source>
</evidence>
<keyword evidence="2" id="KW-1185">Reference proteome</keyword>
<proteinExistence type="predicted"/>
<reference evidence="1" key="2">
    <citation type="submission" date="2023-06" db="EMBL/GenBank/DDBJ databases">
        <authorList>
            <consortium name="Lawrence Berkeley National Laboratory"/>
            <person name="Haridas S."/>
            <person name="Hensen N."/>
            <person name="Bonometti L."/>
            <person name="Westerberg I."/>
            <person name="Brannstrom I.O."/>
            <person name="Guillou S."/>
            <person name="Cros-Aarteil S."/>
            <person name="Calhoun S."/>
            <person name="Kuo A."/>
            <person name="Mondo S."/>
            <person name="Pangilinan J."/>
            <person name="Riley R."/>
            <person name="Labutti K."/>
            <person name="Andreopoulos B."/>
            <person name="Lipzen A."/>
            <person name="Chen C."/>
            <person name="Yanf M."/>
            <person name="Daum C."/>
            <person name="Ng V."/>
            <person name="Clum A."/>
            <person name="Steindorff A."/>
            <person name="Ohm R."/>
            <person name="Martin F."/>
            <person name="Silar P."/>
            <person name="Natvig D."/>
            <person name="Lalanne C."/>
            <person name="Gautier V."/>
            <person name="Ament-Velasquez S.L."/>
            <person name="Kruys A."/>
            <person name="Hutchinson M.I."/>
            <person name="Powell A.J."/>
            <person name="Barry K."/>
            <person name="Miller A.N."/>
            <person name="Grigoriev I.V."/>
            <person name="Debuchy R."/>
            <person name="Gladieux P."/>
            <person name="Thoren M.H."/>
            <person name="Johannesson H."/>
        </authorList>
    </citation>
    <scope>NUCLEOTIDE SEQUENCE</scope>
    <source>
        <strain evidence="1">CBS 118394</strain>
    </source>
</reference>
<accession>A0AAE0IUB2</accession>
<dbReference type="Proteomes" id="UP001283341">
    <property type="component" value="Unassembled WGS sequence"/>
</dbReference>
<name>A0AAE0IUB2_9PEZI</name>
<organism evidence="1 2">
    <name type="scientific">Apodospora peruviana</name>
    <dbReference type="NCBI Taxonomy" id="516989"/>
    <lineage>
        <taxon>Eukaryota</taxon>
        <taxon>Fungi</taxon>
        <taxon>Dikarya</taxon>
        <taxon>Ascomycota</taxon>
        <taxon>Pezizomycotina</taxon>
        <taxon>Sordariomycetes</taxon>
        <taxon>Sordariomycetidae</taxon>
        <taxon>Sordariales</taxon>
        <taxon>Lasiosphaeriaceae</taxon>
        <taxon>Apodospora</taxon>
    </lineage>
</organism>
<dbReference type="EMBL" id="JAUEDM010000001">
    <property type="protein sequence ID" value="KAK3331418.1"/>
    <property type="molecule type" value="Genomic_DNA"/>
</dbReference>
<dbReference type="AlphaFoldDB" id="A0AAE0IUB2"/>
<evidence type="ECO:0000313" key="1">
    <source>
        <dbReference type="EMBL" id="KAK3331418.1"/>
    </source>
</evidence>
<reference evidence="1" key="1">
    <citation type="journal article" date="2023" name="Mol. Phylogenet. Evol.">
        <title>Genome-scale phylogeny and comparative genomics of the fungal order Sordariales.</title>
        <authorList>
            <person name="Hensen N."/>
            <person name="Bonometti L."/>
            <person name="Westerberg I."/>
            <person name="Brannstrom I.O."/>
            <person name="Guillou S."/>
            <person name="Cros-Aarteil S."/>
            <person name="Calhoun S."/>
            <person name="Haridas S."/>
            <person name="Kuo A."/>
            <person name="Mondo S."/>
            <person name="Pangilinan J."/>
            <person name="Riley R."/>
            <person name="LaButti K."/>
            <person name="Andreopoulos B."/>
            <person name="Lipzen A."/>
            <person name="Chen C."/>
            <person name="Yan M."/>
            <person name="Daum C."/>
            <person name="Ng V."/>
            <person name="Clum A."/>
            <person name="Steindorff A."/>
            <person name="Ohm R.A."/>
            <person name="Martin F."/>
            <person name="Silar P."/>
            <person name="Natvig D.O."/>
            <person name="Lalanne C."/>
            <person name="Gautier V."/>
            <person name="Ament-Velasquez S.L."/>
            <person name="Kruys A."/>
            <person name="Hutchinson M.I."/>
            <person name="Powell A.J."/>
            <person name="Barry K."/>
            <person name="Miller A.N."/>
            <person name="Grigoriev I.V."/>
            <person name="Debuchy R."/>
            <person name="Gladieux P."/>
            <person name="Hiltunen Thoren M."/>
            <person name="Johannesson H."/>
        </authorList>
    </citation>
    <scope>NUCLEOTIDE SEQUENCE</scope>
    <source>
        <strain evidence="1">CBS 118394</strain>
    </source>
</reference>
<sequence length="337" mass="36022">MPTIYDALVAPNPKLDIIAEQLKNTPGSLINVEKDNVSIWHDFNRNTILAAYHDLLSFSALGGALPAGGGKQKSGGKGLSLKEFWSTISATSNMSGCAYIIRNRLGLPPLAASGSSNGLALDFHPFELNQGSWMGQRLDDPDWFVYAGDKQNHALFVLGEGKTHHTWHSSRLASMSAVGTHKHLLPLQLVATCLRHTGTRYGFLVTAHEFVALRVHHIDSYSIGHGTFGKAGVEYRAIPWHSNSGGETSGAGGLTVNLALWALAMMGANDSGRIYGELGTYLSASPGVWSRAADGSLVHTLSGRRASEAEVRAAVGDEVVIMENSHGMTLRSGSGRH</sequence>